<dbReference type="InterPro" id="IPR036890">
    <property type="entry name" value="HATPase_C_sf"/>
</dbReference>
<accession>A0ABN2WWL9</accession>
<dbReference type="GO" id="GO:0016301">
    <property type="term" value="F:kinase activity"/>
    <property type="evidence" value="ECO:0007669"/>
    <property type="project" value="UniProtKB-KW"/>
</dbReference>
<keyword evidence="1" id="KW-0808">Transferase</keyword>
<name>A0ABN2WWL9_9MICO</name>
<protein>
    <submittedName>
        <fullName evidence="7">Sensor histidine kinase</fullName>
    </submittedName>
</protein>
<feature type="compositionally biased region" description="Basic and acidic residues" evidence="4">
    <location>
        <begin position="513"/>
        <end position="524"/>
    </location>
</feature>
<keyword evidence="2 7" id="KW-0418">Kinase</keyword>
<feature type="transmembrane region" description="Helical" evidence="5">
    <location>
        <begin position="155"/>
        <end position="175"/>
    </location>
</feature>
<dbReference type="PANTHER" id="PTHR24421">
    <property type="entry name" value="NITRATE/NITRITE SENSOR PROTEIN NARX-RELATED"/>
    <property type="match status" value="1"/>
</dbReference>
<feature type="compositionally biased region" description="Low complexity" evidence="4">
    <location>
        <begin position="271"/>
        <end position="280"/>
    </location>
</feature>
<organism evidence="7 8">
    <name type="scientific">Brevibacterium salitolerans</name>
    <dbReference type="NCBI Taxonomy" id="1403566"/>
    <lineage>
        <taxon>Bacteria</taxon>
        <taxon>Bacillati</taxon>
        <taxon>Actinomycetota</taxon>
        <taxon>Actinomycetes</taxon>
        <taxon>Micrococcales</taxon>
        <taxon>Brevibacteriaceae</taxon>
        <taxon>Brevibacterium</taxon>
    </lineage>
</organism>
<proteinExistence type="predicted"/>
<dbReference type="Pfam" id="PF07730">
    <property type="entry name" value="HisKA_3"/>
    <property type="match status" value="1"/>
</dbReference>
<dbReference type="RefSeq" id="WP_344337077.1">
    <property type="nucleotide sequence ID" value="NZ_BAAAPZ010000008.1"/>
</dbReference>
<evidence type="ECO:0000256" key="5">
    <source>
        <dbReference type="SAM" id="Phobius"/>
    </source>
</evidence>
<keyword evidence="7" id="KW-0645">Protease</keyword>
<keyword evidence="3" id="KW-0902">Two-component regulatory system</keyword>
<comment type="caution">
    <text evidence="7">The sequence shown here is derived from an EMBL/GenBank/DDBJ whole genome shotgun (WGS) entry which is preliminary data.</text>
</comment>
<dbReference type="PIRSF" id="PIRSF037434">
    <property type="entry name" value="STHK_ChrS"/>
    <property type="match status" value="1"/>
</dbReference>
<evidence type="ECO:0000256" key="2">
    <source>
        <dbReference type="ARBA" id="ARBA00022777"/>
    </source>
</evidence>
<keyword evidence="5" id="KW-0472">Membrane</keyword>
<evidence type="ECO:0000256" key="4">
    <source>
        <dbReference type="SAM" id="MobiDB-lite"/>
    </source>
</evidence>
<dbReference type="Proteomes" id="UP001500984">
    <property type="component" value="Unassembled WGS sequence"/>
</dbReference>
<dbReference type="Gene3D" id="3.30.565.10">
    <property type="entry name" value="Histidine kinase-like ATPase, C-terminal domain"/>
    <property type="match status" value="1"/>
</dbReference>
<feature type="region of interest" description="Disordered" evidence="4">
    <location>
        <begin position="1"/>
        <end position="30"/>
    </location>
</feature>
<feature type="region of interest" description="Disordered" evidence="4">
    <location>
        <begin position="485"/>
        <end position="524"/>
    </location>
</feature>
<dbReference type="InterPro" id="IPR003594">
    <property type="entry name" value="HATPase_dom"/>
</dbReference>
<evidence type="ECO:0000256" key="3">
    <source>
        <dbReference type="ARBA" id="ARBA00023012"/>
    </source>
</evidence>
<dbReference type="SMART" id="SM00387">
    <property type="entry name" value="HATPase_c"/>
    <property type="match status" value="1"/>
</dbReference>
<dbReference type="InterPro" id="IPR011712">
    <property type="entry name" value="Sig_transdc_His_kin_sub3_dim/P"/>
</dbReference>
<evidence type="ECO:0000313" key="8">
    <source>
        <dbReference type="Proteomes" id="UP001500984"/>
    </source>
</evidence>
<feature type="transmembrane region" description="Helical" evidence="5">
    <location>
        <begin position="187"/>
        <end position="205"/>
    </location>
</feature>
<dbReference type="InterPro" id="IPR005467">
    <property type="entry name" value="His_kinase_dom"/>
</dbReference>
<dbReference type="PROSITE" id="PS50109">
    <property type="entry name" value="HIS_KIN"/>
    <property type="match status" value="1"/>
</dbReference>
<gene>
    <name evidence="7" type="ORF">GCM10009823_20300</name>
</gene>
<evidence type="ECO:0000313" key="7">
    <source>
        <dbReference type="EMBL" id="GAA2098819.1"/>
    </source>
</evidence>
<feature type="transmembrane region" description="Helical" evidence="5">
    <location>
        <begin position="118"/>
        <end position="143"/>
    </location>
</feature>
<feature type="compositionally biased region" description="Basic and acidic residues" evidence="4">
    <location>
        <begin position="296"/>
        <end position="321"/>
    </location>
</feature>
<sequence length="524" mass="54053">MVSPLRSGRRSRVTTGARSQFLHGTPPEALHAESASPHAAGALAPIFATMSAGLHLLVAGLGVLVVVRALEGDAVSPGAAVVLTCLFEALYFAGVPLRARFERRAADPRGTRGMRAGLLWLSGLAVLWAVLVALAADAAFLVFPLFFLCLHLLPGGWGPVAVLVSALVSVGALAAHRGLTVGGVTGPLVGAAAAIVIGLGYRALFREVHERQRLLDELLAAQSQLAESQRRSGIEAERTRMAAELHDTVAQGLSSIRLLLSAAERRMDVAAAPHAAAAQAGTQEEARPAPPSGDGSEPRPELRPESRPDPRPESRSAAPGREEIALAKQTAAESLAETRAFIRALASPALAVRALPAALERLCASADATARAQVLFRTDGTPRELARAAETTLLRIVQGALGNAVAHAEAARIVVTLTYLSRGAAVDVVDDGIGFDPAAVRVPAESGSFGLGMMRQRAEEAGGRLEVESRPGAGTAVSAVFEDMPTTEADGAATEAGEGAAEAGEVAAGACDRTARPTDGRRSA</sequence>
<dbReference type="EMBL" id="BAAAPZ010000008">
    <property type="protein sequence ID" value="GAA2098819.1"/>
    <property type="molecule type" value="Genomic_DNA"/>
</dbReference>
<keyword evidence="5" id="KW-0812">Transmembrane</keyword>
<dbReference type="GO" id="GO:0006508">
    <property type="term" value="P:proteolysis"/>
    <property type="evidence" value="ECO:0007669"/>
    <property type="project" value="UniProtKB-KW"/>
</dbReference>
<dbReference type="InterPro" id="IPR050482">
    <property type="entry name" value="Sensor_HK_TwoCompSys"/>
</dbReference>
<feature type="compositionally biased region" description="Low complexity" evidence="4">
    <location>
        <begin position="486"/>
        <end position="510"/>
    </location>
</feature>
<keyword evidence="5" id="KW-1133">Transmembrane helix</keyword>
<dbReference type="SUPFAM" id="SSF55874">
    <property type="entry name" value="ATPase domain of HSP90 chaperone/DNA topoisomerase II/histidine kinase"/>
    <property type="match status" value="1"/>
</dbReference>
<reference evidence="7 8" key="1">
    <citation type="journal article" date="2019" name="Int. J. Syst. Evol. Microbiol.">
        <title>The Global Catalogue of Microorganisms (GCM) 10K type strain sequencing project: providing services to taxonomists for standard genome sequencing and annotation.</title>
        <authorList>
            <consortium name="The Broad Institute Genomics Platform"/>
            <consortium name="The Broad Institute Genome Sequencing Center for Infectious Disease"/>
            <person name="Wu L."/>
            <person name="Ma J."/>
        </authorList>
    </citation>
    <scope>NUCLEOTIDE SEQUENCE [LARGE SCALE GENOMIC DNA]</scope>
    <source>
        <strain evidence="7 8">JCM 15900</strain>
    </source>
</reference>
<feature type="region of interest" description="Disordered" evidence="4">
    <location>
        <begin position="271"/>
        <end position="321"/>
    </location>
</feature>
<evidence type="ECO:0000259" key="6">
    <source>
        <dbReference type="PROSITE" id="PS50109"/>
    </source>
</evidence>
<keyword evidence="7" id="KW-0378">Hydrolase</keyword>
<dbReference type="PANTHER" id="PTHR24421:SF62">
    <property type="entry name" value="SENSORY TRANSDUCTION HISTIDINE KINASE"/>
    <property type="match status" value="1"/>
</dbReference>
<feature type="transmembrane region" description="Helical" evidence="5">
    <location>
        <begin position="42"/>
        <end position="67"/>
    </location>
</feature>
<feature type="domain" description="Histidine kinase" evidence="6">
    <location>
        <begin position="393"/>
        <end position="485"/>
    </location>
</feature>
<dbReference type="Gene3D" id="1.20.5.1930">
    <property type="match status" value="1"/>
</dbReference>
<dbReference type="Pfam" id="PF02518">
    <property type="entry name" value="HATPase_c"/>
    <property type="match status" value="1"/>
</dbReference>
<feature type="transmembrane region" description="Helical" evidence="5">
    <location>
        <begin position="79"/>
        <end position="97"/>
    </location>
</feature>
<keyword evidence="8" id="KW-1185">Reference proteome</keyword>
<dbReference type="CDD" id="cd16917">
    <property type="entry name" value="HATPase_UhpB-NarQ-NarX-like"/>
    <property type="match status" value="1"/>
</dbReference>
<dbReference type="GO" id="GO:0008233">
    <property type="term" value="F:peptidase activity"/>
    <property type="evidence" value="ECO:0007669"/>
    <property type="project" value="UniProtKB-KW"/>
</dbReference>
<dbReference type="InterPro" id="IPR017205">
    <property type="entry name" value="Sig_transdc_His_kinase_ChrS"/>
</dbReference>
<evidence type="ECO:0000256" key="1">
    <source>
        <dbReference type="ARBA" id="ARBA00022679"/>
    </source>
</evidence>